<evidence type="ECO:0000313" key="2">
    <source>
        <dbReference type="EMBL" id="GAA3901929.1"/>
    </source>
</evidence>
<sequence length="227" mass="24774">MDRKSGGRRFEPDRGLQGEDPRSVTTGGFDVYGRSDAAGTPGVGSGGVRVAGDLQFRWELSGSGGVTYRIADGTSEHETYIGYCTDALADLLYAMTGLYGNSSGERFSFDRESMETRWLLRRQGTDVAIAVFEFPDGGTSWGSADETGGTLLWRSVQPRGVLCHAVVEAADAVLREHGEAGYLEKWMRHPFPVAALQDLQRLHRREDGCRHERCRKGIGPTSNGTVP</sequence>
<name>A0ABP7LJ70_9ACTN</name>
<dbReference type="Proteomes" id="UP001501000">
    <property type="component" value="Unassembled WGS sequence"/>
</dbReference>
<evidence type="ECO:0000256" key="1">
    <source>
        <dbReference type="SAM" id="MobiDB-lite"/>
    </source>
</evidence>
<feature type="compositionally biased region" description="Basic and acidic residues" evidence="1">
    <location>
        <begin position="1"/>
        <end position="22"/>
    </location>
</feature>
<proteinExistence type="predicted"/>
<accession>A0ABP7LJ70</accession>
<dbReference type="EMBL" id="BAABAJ010000002">
    <property type="protein sequence ID" value="GAA3901929.1"/>
    <property type="molecule type" value="Genomic_DNA"/>
</dbReference>
<feature type="region of interest" description="Disordered" evidence="1">
    <location>
        <begin position="1"/>
        <end position="44"/>
    </location>
</feature>
<reference evidence="3" key="1">
    <citation type="journal article" date="2019" name="Int. J. Syst. Evol. Microbiol.">
        <title>The Global Catalogue of Microorganisms (GCM) 10K type strain sequencing project: providing services to taxonomists for standard genome sequencing and annotation.</title>
        <authorList>
            <consortium name="The Broad Institute Genomics Platform"/>
            <consortium name="The Broad Institute Genome Sequencing Center for Infectious Disease"/>
            <person name="Wu L."/>
            <person name="Ma J."/>
        </authorList>
    </citation>
    <scope>NUCLEOTIDE SEQUENCE [LARGE SCALE GENOMIC DNA]</scope>
    <source>
        <strain evidence="3">JCM 16956</strain>
    </source>
</reference>
<keyword evidence="3" id="KW-1185">Reference proteome</keyword>
<organism evidence="2 3">
    <name type="scientific">Streptomyces gulbargensis</name>
    <dbReference type="NCBI Taxonomy" id="364901"/>
    <lineage>
        <taxon>Bacteria</taxon>
        <taxon>Bacillati</taxon>
        <taxon>Actinomycetota</taxon>
        <taxon>Actinomycetes</taxon>
        <taxon>Kitasatosporales</taxon>
        <taxon>Streptomycetaceae</taxon>
        <taxon>Streptomyces</taxon>
    </lineage>
</organism>
<protein>
    <submittedName>
        <fullName evidence="2">Uncharacterized protein</fullName>
    </submittedName>
</protein>
<comment type="caution">
    <text evidence="2">The sequence shown here is derived from an EMBL/GenBank/DDBJ whole genome shotgun (WGS) entry which is preliminary data.</text>
</comment>
<evidence type="ECO:0000313" key="3">
    <source>
        <dbReference type="Proteomes" id="UP001501000"/>
    </source>
</evidence>
<gene>
    <name evidence="2" type="ORF">GCM10022244_10180</name>
</gene>
<dbReference type="RefSeq" id="WP_345278820.1">
    <property type="nucleotide sequence ID" value="NZ_BAABAJ010000002.1"/>
</dbReference>